<keyword evidence="2 4" id="KW-0863">Zinc-finger</keyword>
<reference evidence="7" key="1">
    <citation type="submission" date="2018-01" db="EMBL/GenBank/DDBJ databases">
        <authorList>
            <person name="Mao J.F."/>
        </authorList>
    </citation>
    <scope>NUCLEOTIDE SEQUENCE</scope>
    <source>
        <strain evidence="7">Huo1</strain>
        <tissue evidence="7">Leaf</tissue>
    </source>
</reference>
<reference evidence="7" key="2">
    <citation type="submission" date="2020-08" db="EMBL/GenBank/DDBJ databases">
        <title>Plant Genome Project.</title>
        <authorList>
            <person name="Zhang R.-G."/>
        </authorList>
    </citation>
    <scope>NUCLEOTIDE SEQUENCE</scope>
    <source>
        <strain evidence="7">Huo1</strain>
        <tissue evidence="7">Leaf</tissue>
    </source>
</reference>
<dbReference type="PANTHER" id="PTHR31251">
    <property type="entry name" value="SQUAMOSA PROMOTER-BINDING-LIKE PROTEIN 4"/>
    <property type="match status" value="1"/>
</dbReference>
<dbReference type="PANTHER" id="PTHR31251:SF106">
    <property type="entry name" value="SQUAMOSA PROMOTER-BINDING-LIKE PROTEIN 4"/>
    <property type="match status" value="1"/>
</dbReference>
<dbReference type="GO" id="GO:0005634">
    <property type="term" value="C:nucleus"/>
    <property type="evidence" value="ECO:0007669"/>
    <property type="project" value="InterPro"/>
</dbReference>
<dbReference type="EMBL" id="PNBA02000018">
    <property type="protein sequence ID" value="KAG6391989.1"/>
    <property type="molecule type" value="Genomic_DNA"/>
</dbReference>
<dbReference type="Gene3D" id="4.10.1100.10">
    <property type="entry name" value="Transcription factor, SBP-box domain"/>
    <property type="match status" value="1"/>
</dbReference>
<name>A0A8X8WD53_SALSN</name>
<accession>A0A8X8WD53</accession>
<dbReference type="Pfam" id="PF03110">
    <property type="entry name" value="SBP"/>
    <property type="match status" value="1"/>
</dbReference>
<keyword evidence="8" id="KW-1185">Reference proteome</keyword>
<keyword evidence="1" id="KW-0479">Metal-binding</keyword>
<feature type="domain" description="SBP-type" evidence="6">
    <location>
        <begin position="52"/>
        <end position="129"/>
    </location>
</feature>
<protein>
    <recommendedName>
        <fullName evidence="6">SBP-type domain-containing protein</fullName>
    </recommendedName>
</protein>
<gene>
    <name evidence="7" type="ORF">SASPL_146191</name>
</gene>
<organism evidence="7">
    <name type="scientific">Salvia splendens</name>
    <name type="common">Scarlet sage</name>
    <dbReference type="NCBI Taxonomy" id="180675"/>
    <lineage>
        <taxon>Eukaryota</taxon>
        <taxon>Viridiplantae</taxon>
        <taxon>Streptophyta</taxon>
        <taxon>Embryophyta</taxon>
        <taxon>Tracheophyta</taxon>
        <taxon>Spermatophyta</taxon>
        <taxon>Magnoliopsida</taxon>
        <taxon>eudicotyledons</taxon>
        <taxon>Gunneridae</taxon>
        <taxon>Pentapetalae</taxon>
        <taxon>asterids</taxon>
        <taxon>lamiids</taxon>
        <taxon>Lamiales</taxon>
        <taxon>Lamiaceae</taxon>
        <taxon>Nepetoideae</taxon>
        <taxon>Mentheae</taxon>
        <taxon>Salviinae</taxon>
        <taxon>Salvia</taxon>
        <taxon>Salvia subgen. Calosphace</taxon>
        <taxon>core Calosphace</taxon>
    </lineage>
</organism>
<evidence type="ECO:0000256" key="2">
    <source>
        <dbReference type="ARBA" id="ARBA00022771"/>
    </source>
</evidence>
<feature type="region of interest" description="Disordered" evidence="5">
    <location>
        <begin position="1"/>
        <end position="49"/>
    </location>
</feature>
<comment type="caution">
    <text evidence="7">The sequence shown here is derived from an EMBL/GenBank/DDBJ whole genome shotgun (WGS) entry which is preliminary data.</text>
</comment>
<evidence type="ECO:0000256" key="4">
    <source>
        <dbReference type="PROSITE-ProRule" id="PRU00470"/>
    </source>
</evidence>
<feature type="compositionally biased region" description="Basic and acidic residues" evidence="5">
    <location>
        <begin position="1"/>
        <end position="13"/>
    </location>
</feature>
<dbReference type="InterPro" id="IPR044817">
    <property type="entry name" value="SBP-like"/>
</dbReference>
<dbReference type="GO" id="GO:0003677">
    <property type="term" value="F:DNA binding"/>
    <property type="evidence" value="ECO:0007669"/>
    <property type="project" value="InterPro"/>
</dbReference>
<dbReference type="PROSITE" id="PS51141">
    <property type="entry name" value="ZF_SBP"/>
    <property type="match status" value="1"/>
</dbReference>
<evidence type="ECO:0000313" key="8">
    <source>
        <dbReference type="Proteomes" id="UP000298416"/>
    </source>
</evidence>
<evidence type="ECO:0000256" key="3">
    <source>
        <dbReference type="ARBA" id="ARBA00022833"/>
    </source>
</evidence>
<dbReference type="Proteomes" id="UP000298416">
    <property type="component" value="Unassembled WGS sequence"/>
</dbReference>
<dbReference type="AlphaFoldDB" id="A0A8X8WD53"/>
<evidence type="ECO:0000313" key="7">
    <source>
        <dbReference type="EMBL" id="KAG6391989.1"/>
    </source>
</evidence>
<evidence type="ECO:0000256" key="1">
    <source>
        <dbReference type="ARBA" id="ARBA00022723"/>
    </source>
</evidence>
<feature type="compositionally biased region" description="Acidic residues" evidence="5">
    <location>
        <begin position="15"/>
        <end position="28"/>
    </location>
</feature>
<evidence type="ECO:0000256" key="5">
    <source>
        <dbReference type="SAM" id="MobiDB-lite"/>
    </source>
</evidence>
<dbReference type="SUPFAM" id="SSF103612">
    <property type="entry name" value="SBT domain"/>
    <property type="match status" value="1"/>
</dbReference>
<dbReference type="InterPro" id="IPR036893">
    <property type="entry name" value="SBP_sf"/>
</dbReference>
<proteinExistence type="predicted"/>
<sequence>METSKEEGKRILQEPELDEEGECDEDTGEDNKKKGALTPSKRRVSSAGGSTQLSCQAEDCNADMADAKPYHRRHKVCEFHAKAAVVLLSGLRQRFCQQCSRPRGEYMKKDLAILCMKTTRYDMCILFSIHSLTTCAGFTNYRSLMKLKEVVAGVWQDTMSGGARVHVILTDKRCNKIMWPLEEGKFTKSRLMRMP</sequence>
<evidence type="ECO:0000259" key="6">
    <source>
        <dbReference type="PROSITE" id="PS51141"/>
    </source>
</evidence>
<dbReference type="InterPro" id="IPR004333">
    <property type="entry name" value="SBP_dom"/>
</dbReference>
<dbReference type="GO" id="GO:0008270">
    <property type="term" value="F:zinc ion binding"/>
    <property type="evidence" value="ECO:0007669"/>
    <property type="project" value="UniProtKB-KW"/>
</dbReference>
<keyword evidence="3" id="KW-0862">Zinc</keyword>